<dbReference type="EMBL" id="BOQN01000093">
    <property type="protein sequence ID" value="GIM95456.1"/>
    <property type="molecule type" value="Genomic_DNA"/>
</dbReference>
<organism evidence="1 2">
    <name type="scientific">Paractinoplanes toevensis</name>
    <dbReference type="NCBI Taxonomy" id="571911"/>
    <lineage>
        <taxon>Bacteria</taxon>
        <taxon>Bacillati</taxon>
        <taxon>Actinomycetota</taxon>
        <taxon>Actinomycetes</taxon>
        <taxon>Micromonosporales</taxon>
        <taxon>Micromonosporaceae</taxon>
        <taxon>Paractinoplanes</taxon>
    </lineage>
</organism>
<proteinExistence type="predicted"/>
<protein>
    <submittedName>
        <fullName evidence="1">Uncharacterized protein</fullName>
    </submittedName>
</protein>
<keyword evidence="2" id="KW-1185">Reference proteome</keyword>
<reference evidence="1 2" key="1">
    <citation type="submission" date="2021-03" db="EMBL/GenBank/DDBJ databases">
        <title>Whole genome shotgun sequence of Actinoplanes toevensis NBRC 105298.</title>
        <authorList>
            <person name="Komaki H."/>
            <person name="Tamura T."/>
        </authorList>
    </citation>
    <scope>NUCLEOTIDE SEQUENCE [LARGE SCALE GENOMIC DNA]</scope>
    <source>
        <strain evidence="1 2">NBRC 105298</strain>
    </source>
</reference>
<accession>A0A919TK08</accession>
<dbReference type="AlphaFoldDB" id="A0A919TK08"/>
<gene>
    <name evidence="1" type="ORF">Ato02nite_072490</name>
</gene>
<evidence type="ECO:0000313" key="1">
    <source>
        <dbReference type="EMBL" id="GIM95456.1"/>
    </source>
</evidence>
<evidence type="ECO:0000313" key="2">
    <source>
        <dbReference type="Proteomes" id="UP000677082"/>
    </source>
</evidence>
<name>A0A919TK08_9ACTN</name>
<comment type="caution">
    <text evidence="1">The sequence shown here is derived from an EMBL/GenBank/DDBJ whole genome shotgun (WGS) entry which is preliminary data.</text>
</comment>
<sequence length="197" mass="21380">MRMRFDGWIAGLGTATGTRLVLGHWPDSPFGPVSDVMIEQADGHRVLLAPTEELGRFVADTYAFDEVRVVPVAVNRAGPAWTVTAGPLTLRFTTGGRGALGRLLRAVPPPLARHPLWVQLIDRPARLLQRVRTYGTAGNGRREWYAVRDLHRITAATAALDGVDLGPLTDVDPPVRFGFGSTPRSPALARVTTTVRS</sequence>
<dbReference type="Proteomes" id="UP000677082">
    <property type="component" value="Unassembled WGS sequence"/>
</dbReference>
<dbReference type="RefSeq" id="WP_213011171.1">
    <property type="nucleotide sequence ID" value="NZ_BOQN01000093.1"/>
</dbReference>